<dbReference type="InterPro" id="IPR006571">
    <property type="entry name" value="TLDc_dom"/>
</dbReference>
<dbReference type="PANTHER" id="PTHR24410">
    <property type="entry name" value="HL07962P-RELATED"/>
    <property type="match status" value="1"/>
</dbReference>
<comment type="caution">
    <text evidence="1">The sequence shown here is derived from an EMBL/GenBank/DDBJ whole genome shotgun (WGS) entry which is preliminary data.</text>
</comment>
<proteinExistence type="predicted"/>
<dbReference type="PANTHER" id="PTHR24410:SF23">
    <property type="entry name" value="BTB DOMAIN-CONTAINING PROTEIN-RELATED"/>
    <property type="match status" value="1"/>
</dbReference>
<dbReference type="SUPFAM" id="SSF54695">
    <property type="entry name" value="POZ domain"/>
    <property type="match status" value="1"/>
</dbReference>
<name>A0A2H5RU64_RHIID</name>
<dbReference type="Pfam" id="PF00651">
    <property type="entry name" value="BTB"/>
    <property type="match status" value="1"/>
</dbReference>
<keyword evidence="2" id="KW-1185">Reference proteome</keyword>
<evidence type="ECO:0000313" key="2">
    <source>
        <dbReference type="Proteomes" id="UP000018888"/>
    </source>
</evidence>
<dbReference type="InterPro" id="IPR000210">
    <property type="entry name" value="BTB/POZ_dom"/>
</dbReference>
<dbReference type="Pfam" id="PF07534">
    <property type="entry name" value="TLD"/>
    <property type="match status" value="1"/>
</dbReference>
<reference evidence="1 2" key="1">
    <citation type="journal article" date="2013" name="Proc. Natl. Acad. Sci. U.S.A.">
        <title>Genome of an arbuscular mycorrhizal fungus provides insight into the oldest plant symbiosis.</title>
        <authorList>
            <person name="Tisserant E."/>
            <person name="Malbreil M."/>
            <person name="Kuo A."/>
            <person name="Kohler A."/>
            <person name="Symeonidi A."/>
            <person name="Balestrini R."/>
            <person name="Charron P."/>
            <person name="Duensing N."/>
            <person name="Frei Dit Frey N."/>
            <person name="Gianinazzi-Pearson V."/>
            <person name="Gilbert L.B."/>
            <person name="Handa Y."/>
            <person name="Herr J.R."/>
            <person name="Hijri M."/>
            <person name="Koul R."/>
            <person name="Kawaguchi M."/>
            <person name="Krajinski F."/>
            <person name="Lammers P.J."/>
            <person name="Masclaux F.G."/>
            <person name="Murat C."/>
            <person name="Morin E."/>
            <person name="Ndikumana S."/>
            <person name="Pagni M."/>
            <person name="Petitpierre D."/>
            <person name="Requena N."/>
            <person name="Rosikiewicz P."/>
            <person name="Riley R."/>
            <person name="Saito K."/>
            <person name="San Clemente H."/>
            <person name="Shapiro H."/>
            <person name="van Tuinen D."/>
            <person name="Becard G."/>
            <person name="Bonfante P."/>
            <person name="Paszkowski U."/>
            <person name="Shachar-Hill Y.Y."/>
            <person name="Tuskan G.A."/>
            <person name="Young P.W."/>
            <person name="Sanders I.R."/>
            <person name="Henrissat B."/>
            <person name="Rensing S.A."/>
            <person name="Grigoriev I.V."/>
            <person name="Corradi N."/>
            <person name="Roux C."/>
            <person name="Martin F."/>
        </authorList>
    </citation>
    <scope>NUCLEOTIDE SEQUENCE [LARGE SCALE GENOMIC DNA]</scope>
    <source>
        <strain evidence="1 2">DAOM 197198</strain>
    </source>
</reference>
<organism evidence="1 2">
    <name type="scientific">Rhizophagus irregularis (strain DAOM 181602 / DAOM 197198 / MUCL 43194)</name>
    <name type="common">Arbuscular mycorrhizal fungus</name>
    <name type="synonym">Glomus intraradices</name>
    <dbReference type="NCBI Taxonomy" id="747089"/>
    <lineage>
        <taxon>Eukaryota</taxon>
        <taxon>Fungi</taxon>
        <taxon>Fungi incertae sedis</taxon>
        <taxon>Mucoromycota</taxon>
        <taxon>Glomeromycotina</taxon>
        <taxon>Glomeromycetes</taxon>
        <taxon>Glomerales</taxon>
        <taxon>Glomeraceae</taxon>
        <taxon>Rhizophagus</taxon>
    </lineage>
</organism>
<dbReference type="SMART" id="SM00225">
    <property type="entry name" value="BTB"/>
    <property type="match status" value="1"/>
</dbReference>
<dbReference type="InterPro" id="IPR051481">
    <property type="entry name" value="BTB-POZ/Galectin-3-binding"/>
</dbReference>
<protein>
    <submittedName>
        <fullName evidence="1">Uncharacterized protein</fullName>
    </submittedName>
</protein>
<dbReference type="Proteomes" id="UP000018888">
    <property type="component" value="Unassembled WGS sequence"/>
</dbReference>
<dbReference type="CDD" id="cd18186">
    <property type="entry name" value="BTB_POZ_ZBTB_KLHL-like"/>
    <property type="match status" value="1"/>
</dbReference>
<evidence type="ECO:0000313" key="1">
    <source>
        <dbReference type="EMBL" id="POG59078.1"/>
    </source>
</evidence>
<dbReference type="Gene3D" id="1.25.40.420">
    <property type="match status" value="1"/>
</dbReference>
<dbReference type="AlphaFoldDB" id="A0A2H5RU64"/>
<reference evidence="1 2" key="2">
    <citation type="journal article" date="2018" name="New Phytol.">
        <title>High intraspecific genome diversity in the model arbuscular mycorrhizal symbiont Rhizophagus irregularis.</title>
        <authorList>
            <person name="Chen E.C.H."/>
            <person name="Morin E."/>
            <person name="Beaudet D."/>
            <person name="Noel J."/>
            <person name="Yildirir G."/>
            <person name="Ndikumana S."/>
            <person name="Charron P."/>
            <person name="St-Onge C."/>
            <person name="Giorgi J."/>
            <person name="Kruger M."/>
            <person name="Marton T."/>
            <person name="Ropars J."/>
            <person name="Grigoriev I.V."/>
            <person name="Hainaut M."/>
            <person name="Henrissat B."/>
            <person name="Roux C."/>
            <person name="Martin F."/>
            <person name="Corradi N."/>
        </authorList>
    </citation>
    <scope>NUCLEOTIDE SEQUENCE [LARGE SCALE GENOMIC DNA]</scope>
    <source>
        <strain evidence="1 2">DAOM 197198</strain>
    </source>
</reference>
<sequence>MVDIYKEDITNDFQQFSEEDYNVIIYAGEEPNIKELHAHSIILRCRSQYFRAAFSPNWAKKSDGTYILKKPNISGTTFQIILRYIYSGRINYSQIEKTEYLELLKAADELIFDRIVDSLQDYLIKNQNEYLKQDPIGILQLIFPYKQFIPLRDFLVKLICQKAGELFESERFLTLPPQILELLFKQDNITLDEVDIWDYLIKWSHAQNPTIGDNPLIWTNIDFEVMKQTMGNLISLIKFRNIPSKDFFDKVHPYKKLLSENILQLYSISSPKTPKLKSNIITKQKDLYYSLFLNWINKRDMIYKTREFIQYDFKPILHIKGKSQISGDRFHFRCDGKGATIVIAKIKNSNKLVGGYNPLDWQGKGSKSTSDSFIFSFDDYKNVNSGKIGRVIHNKRAVRCFRRWGPIFGAYNKVTESNDLMMRSNGEWFATPTSYPNLNIPSKFDVDSYEVFQVIRE</sequence>
<dbReference type="PROSITE" id="PS50097">
    <property type="entry name" value="BTB"/>
    <property type="match status" value="1"/>
</dbReference>
<dbReference type="SMR" id="A0A2H5RU64"/>
<accession>A0A2H5RU64</accession>
<dbReference type="InterPro" id="IPR011333">
    <property type="entry name" value="SKP1/BTB/POZ_sf"/>
</dbReference>
<dbReference type="VEuPathDB" id="FungiDB:RhiirFUN_004184"/>
<dbReference type="Gene3D" id="3.30.710.10">
    <property type="entry name" value="Potassium Channel Kv1.1, Chain A"/>
    <property type="match status" value="1"/>
</dbReference>
<dbReference type="EMBL" id="AUPC02000476">
    <property type="protein sequence ID" value="POG59078.1"/>
    <property type="molecule type" value="Genomic_DNA"/>
</dbReference>
<gene>
    <name evidence="1" type="ORF">GLOIN_2v1885337</name>
</gene>